<dbReference type="EMBL" id="LXQD01000143">
    <property type="protein sequence ID" value="RCJ36260.1"/>
    <property type="molecule type" value="Genomic_DNA"/>
</dbReference>
<dbReference type="GO" id="GO:0008757">
    <property type="term" value="F:S-adenosylmethionine-dependent methyltransferase activity"/>
    <property type="evidence" value="ECO:0007669"/>
    <property type="project" value="InterPro"/>
</dbReference>
<keyword evidence="1" id="KW-0808">Transferase</keyword>
<dbReference type="SUPFAM" id="SSF53335">
    <property type="entry name" value="S-adenosyl-L-methionine-dependent methyltransferases"/>
    <property type="match status" value="1"/>
</dbReference>
<protein>
    <recommendedName>
        <fullName evidence="2">Methyltransferase type 11 domain-containing protein</fullName>
    </recommendedName>
</protein>
<comment type="caution">
    <text evidence="3">The sequence shown here is derived from an EMBL/GenBank/DDBJ whole genome shotgun (WGS) entry which is preliminary data.</text>
</comment>
<organism evidence="3 4">
    <name type="scientific">Nostoc minutum NIES-26</name>
    <dbReference type="NCBI Taxonomy" id="1844469"/>
    <lineage>
        <taxon>Bacteria</taxon>
        <taxon>Bacillati</taxon>
        <taxon>Cyanobacteriota</taxon>
        <taxon>Cyanophyceae</taxon>
        <taxon>Nostocales</taxon>
        <taxon>Nostocaceae</taxon>
        <taxon>Nostoc</taxon>
    </lineage>
</organism>
<dbReference type="Pfam" id="PF08241">
    <property type="entry name" value="Methyltransf_11"/>
    <property type="match status" value="1"/>
</dbReference>
<sequence length="287" mass="32427">MLSKPSNNHSSAVPYFDSLPKKFSEGDADALLAFGRHLHWGYWANPDTADGSVADFAVAAENLTRRIINIADIKDGLNILDVGCGFGGTIASLNEHFFNMHLVGININKEQLNRAKETIKIQQNNRINFIYGDACKLPFTNDSFDIVLAVESIFAFSSREDFFREARRVLGESGKLTICDFIPIQAFYQTWKLIEKATKTLLVRTYGSRPVNFCSMSEYQKLAEATGFELIKIDNITRNTLPTYPVVNSLMRQEGDEETYRATRGLERLSRRGLLQYMILSFQVSPL</sequence>
<dbReference type="InterPro" id="IPR029063">
    <property type="entry name" value="SAM-dependent_MTases_sf"/>
</dbReference>
<gene>
    <name evidence="3" type="ORF">A6770_40590</name>
</gene>
<reference evidence="3" key="1">
    <citation type="submission" date="2016-04" db="EMBL/GenBank/DDBJ databases">
        <authorList>
            <person name="Tabuchi Yagui T.R."/>
        </authorList>
    </citation>
    <scope>NUCLEOTIDE SEQUENCE [LARGE SCALE GENOMIC DNA]</scope>
    <source>
        <strain evidence="3">NIES-26</strain>
    </source>
</reference>
<feature type="domain" description="Methyltransferase type 11" evidence="2">
    <location>
        <begin position="80"/>
        <end position="177"/>
    </location>
</feature>
<evidence type="ECO:0000313" key="3">
    <source>
        <dbReference type="EMBL" id="RCJ36260.1"/>
    </source>
</evidence>
<accession>A0A367RKK5</accession>
<dbReference type="CDD" id="cd02440">
    <property type="entry name" value="AdoMet_MTases"/>
    <property type="match status" value="1"/>
</dbReference>
<name>A0A367RKK5_9NOSO</name>
<proteinExistence type="predicted"/>
<dbReference type="Gene3D" id="3.40.50.150">
    <property type="entry name" value="Vaccinia Virus protein VP39"/>
    <property type="match status" value="1"/>
</dbReference>
<keyword evidence="4" id="KW-1185">Reference proteome</keyword>
<dbReference type="InterPro" id="IPR050447">
    <property type="entry name" value="Erg6_SMT_methyltransf"/>
</dbReference>
<dbReference type="PANTHER" id="PTHR44068">
    <property type="entry name" value="ZGC:194242"/>
    <property type="match status" value="1"/>
</dbReference>
<evidence type="ECO:0000259" key="2">
    <source>
        <dbReference type="Pfam" id="PF08241"/>
    </source>
</evidence>
<dbReference type="AlphaFoldDB" id="A0A367RKK5"/>
<dbReference type="InterPro" id="IPR013216">
    <property type="entry name" value="Methyltransf_11"/>
</dbReference>
<dbReference type="Proteomes" id="UP000252107">
    <property type="component" value="Unassembled WGS sequence"/>
</dbReference>
<dbReference type="PANTHER" id="PTHR44068:SF11">
    <property type="entry name" value="GERANYL DIPHOSPHATE 2-C-METHYLTRANSFERASE"/>
    <property type="match status" value="1"/>
</dbReference>
<evidence type="ECO:0000313" key="4">
    <source>
        <dbReference type="Proteomes" id="UP000252107"/>
    </source>
</evidence>
<evidence type="ECO:0000256" key="1">
    <source>
        <dbReference type="ARBA" id="ARBA00022679"/>
    </source>
</evidence>